<feature type="transmembrane region" description="Helical" evidence="2">
    <location>
        <begin position="66"/>
        <end position="85"/>
    </location>
</feature>
<accession>A0AAD3M7Q9</accession>
<feature type="region of interest" description="Disordered" evidence="1">
    <location>
        <begin position="18"/>
        <end position="47"/>
    </location>
</feature>
<comment type="caution">
    <text evidence="3">The sequence shown here is derived from an EMBL/GenBank/DDBJ whole genome shotgun (WGS) entry which is preliminary data.</text>
</comment>
<keyword evidence="2" id="KW-0812">Transmembrane</keyword>
<sequence length="107" mass="12044">MAGRYTVSEALDYIFDDCHTDEEERDSEDGFEEEVSETEDDTEYNPDQETVCREASTAAQFDKMRLSAVVLLISTSLVLAESVVIKTMVFPTETSTSYVLMAFVSNF</sequence>
<feature type="compositionally biased region" description="Acidic residues" evidence="1">
    <location>
        <begin position="19"/>
        <end position="46"/>
    </location>
</feature>
<dbReference type="AlphaFoldDB" id="A0AAD3M7Q9"/>
<reference evidence="3" key="1">
    <citation type="submission" date="2022-08" db="EMBL/GenBank/DDBJ databases">
        <title>Genome sequencing of akame (Lates japonicus).</title>
        <authorList>
            <person name="Hashiguchi Y."/>
            <person name="Takahashi H."/>
        </authorList>
    </citation>
    <scope>NUCLEOTIDE SEQUENCE</scope>
    <source>
        <strain evidence="3">Kochi</strain>
    </source>
</reference>
<keyword evidence="4" id="KW-1185">Reference proteome</keyword>
<evidence type="ECO:0000256" key="2">
    <source>
        <dbReference type="SAM" id="Phobius"/>
    </source>
</evidence>
<gene>
    <name evidence="3" type="ORF">AKAME5_000277300</name>
</gene>
<organism evidence="3 4">
    <name type="scientific">Lates japonicus</name>
    <name type="common">Japanese lates</name>
    <dbReference type="NCBI Taxonomy" id="270547"/>
    <lineage>
        <taxon>Eukaryota</taxon>
        <taxon>Metazoa</taxon>
        <taxon>Chordata</taxon>
        <taxon>Craniata</taxon>
        <taxon>Vertebrata</taxon>
        <taxon>Euteleostomi</taxon>
        <taxon>Actinopterygii</taxon>
        <taxon>Neopterygii</taxon>
        <taxon>Teleostei</taxon>
        <taxon>Neoteleostei</taxon>
        <taxon>Acanthomorphata</taxon>
        <taxon>Carangaria</taxon>
        <taxon>Carangaria incertae sedis</taxon>
        <taxon>Centropomidae</taxon>
        <taxon>Lates</taxon>
    </lineage>
</organism>
<evidence type="ECO:0000313" key="3">
    <source>
        <dbReference type="EMBL" id="GLD48878.1"/>
    </source>
</evidence>
<proteinExistence type="predicted"/>
<dbReference type="EMBL" id="BRZM01000007">
    <property type="protein sequence ID" value="GLD48878.1"/>
    <property type="molecule type" value="Genomic_DNA"/>
</dbReference>
<keyword evidence="2" id="KW-0472">Membrane</keyword>
<name>A0AAD3M7Q9_LATJO</name>
<protein>
    <submittedName>
        <fullName evidence="3">Pentraxin fusion protein-like protein</fullName>
    </submittedName>
</protein>
<evidence type="ECO:0000256" key="1">
    <source>
        <dbReference type="SAM" id="MobiDB-lite"/>
    </source>
</evidence>
<dbReference type="Proteomes" id="UP001279410">
    <property type="component" value="Unassembled WGS sequence"/>
</dbReference>
<keyword evidence="2" id="KW-1133">Transmembrane helix</keyword>
<evidence type="ECO:0000313" key="4">
    <source>
        <dbReference type="Proteomes" id="UP001279410"/>
    </source>
</evidence>